<dbReference type="PROSITE" id="PS50004">
    <property type="entry name" value="C2"/>
    <property type="match status" value="1"/>
</dbReference>
<organism evidence="6 7">
    <name type="scientific">Gouania willdenowi</name>
    <name type="common">Blunt-snouted clingfish</name>
    <name type="synonym">Lepadogaster willdenowi</name>
    <dbReference type="NCBI Taxonomy" id="441366"/>
    <lineage>
        <taxon>Eukaryota</taxon>
        <taxon>Metazoa</taxon>
        <taxon>Chordata</taxon>
        <taxon>Craniata</taxon>
        <taxon>Vertebrata</taxon>
        <taxon>Euteleostomi</taxon>
        <taxon>Actinopterygii</taxon>
        <taxon>Neopterygii</taxon>
        <taxon>Teleostei</taxon>
        <taxon>Neoteleostei</taxon>
        <taxon>Acanthomorphata</taxon>
        <taxon>Ovalentaria</taxon>
        <taxon>Blenniimorphae</taxon>
        <taxon>Blenniiformes</taxon>
        <taxon>Gobiesocoidei</taxon>
        <taxon>Gobiesocidae</taxon>
        <taxon>Gobiesocinae</taxon>
        <taxon>Gouania</taxon>
    </lineage>
</organism>
<reference evidence="6" key="1">
    <citation type="submission" date="2020-06" db="EMBL/GenBank/DDBJ databases">
        <authorList>
            <consortium name="Wellcome Sanger Institute Data Sharing"/>
        </authorList>
    </citation>
    <scope>NUCLEOTIDE SEQUENCE [LARGE SCALE GENOMIC DNA]</scope>
</reference>
<evidence type="ECO:0000313" key="6">
    <source>
        <dbReference type="Ensembl" id="ENSGWIP00000017225.1"/>
    </source>
</evidence>
<dbReference type="AlphaFoldDB" id="A0A8C5E8P0"/>
<dbReference type="SMART" id="SM00685">
    <property type="entry name" value="DM14"/>
    <property type="match status" value="2"/>
</dbReference>
<accession>A0A8C5E8P0</accession>
<dbReference type="Ensembl" id="ENSGWIT00000019014.1">
    <property type="protein sequence ID" value="ENSGWIP00000017225.1"/>
    <property type="gene ID" value="ENSGWIG00000007983.1"/>
</dbReference>
<dbReference type="PANTHER" id="PTHR13076">
    <property type="entry name" value="COILED-COIL AND C2 DOMAIN-CONTAINING PROTEIN 1-LIKE"/>
    <property type="match status" value="1"/>
</dbReference>
<dbReference type="InterPro" id="IPR006608">
    <property type="entry name" value="CC2D1A/B_DM14"/>
</dbReference>
<feature type="region of interest" description="Disordered" evidence="4">
    <location>
        <begin position="479"/>
        <end position="505"/>
    </location>
</feature>
<dbReference type="InterPro" id="IPR037772">
    <property type="entry name" value="C2_Freud"/>
</dbReference>
<dbReference type="InterPro" id="IPR035892">
    <property type="entry name" value="C2_domain_sf"/>
</dbReference>
<protein>
    <recommendedName>
        <fullName evidence="3">Coiled-coil and C2 domain-containing protein 1B</fullName>
    </recommendedName>
</protein>
<reference evidence="6" key="2">
    <citation type="submission" date="2025-08" db="UniProtKB">
        <authorList>
            <consortium name="Ensembl"/>
        </authorList>
    </citation>
    <scope>IDENTIFICATION</scope>
</reference>
<evidence type="ECO:0000256" key="4">
    <source>
        <dbReference type="SAM" id="MobiDB-lite"/>
    </source>
</evidence>
<reference evidence="6" key="3">
    <citation type="submission" date="2025-09" db="UniProtKB">
        <authorList>
            <consortium name="Ensembl"/>
        </authorList>
    </citation>
    <scope>IDENTIFICATION</scope>
</reference>
<evidence type="ECO:0000256" key="1">
    <source>
        <dbReference type="ARBA" id="ARBA00010672"/>
    </source>
</evidence>
<feature type="domain" description="C2" evidence="5">
    <location>
        <begin position="308"/>
        <end position="441"/>
    </location>
</feature>
<name>A0A8C5E8P0_GOUWI</name>
<evidence type="ECO:0000313" key="7">
    <source>
        <dbReference type="Proteomes" id="UP000694680"/>
    </source>
</evidence>
<proteinExistence type="inferred from homology"/>
<dbReference type="Gene3D" id="2.60.40.150">
    <property type="entry name" value="C2 domain"/>
    <property type="match status" value="1"/>
</dbReference>
<evidence type="ECO:0000259" key="5">
    <source>
        <dbReference type="PROSITE" id="PS50004"/>
    </source>
</evidence>
<comment type="similarity">
    <text evidence="1">Belongs to the CC2D1 family.</text>
</comment>
<dbReference type="SUPFAM" id="SSF49562">
    <property type="entry name" value="C2 domain (Calcium/lipid-binding domain, CaLB)"/>
    <property type="match status" value="1"/>
</dbReference>
<dbReference type="InterPro" id="IPR039725">
    <property type="entry name" value="CC2D1A/B"/>
</dbReference>
<dbReference type="Proteomes" id="UP000694680">
    <property type="component" value="Chromosome 1"/>
</dbReference>
<sequence length="598" mass="67532">CACVNCARKQALTSEMSIAKRIKMTHKHLSMLPVATLLCYPMHVHKRRDLASGRLAEAGGVSGLPAPSSVAEALQQRMDIYKSAAEGAKSKGDERKSRMHQRIVKQYQDSIKSLKAGRNVNLSDLPVPPGCPPLQGAERTQEQNFVGVLETAMKIANQDPDAEEEDDDEEKSAAKVKPCLHKQNVSYEVNECFLSYASFIAQQQLDFLLLRRQAFLRAALHSKQKKDMSGAAQHLRHVKGLDPMIDAAKSGLPVDITKKCLRLSQEFTLMGNVAEALKFDKLCEECMKNIEILRDAYAKGHPVPKCHTEERTFNSVKINDNLTDNELVLYIIRGVNLPAPPGVTPNDLDASVKFEFPFPSTEEAQRDKTSTVKNTNSPEFKEQFRLNINRSHRGFKRLVQSKGIKFEIIHKGGLFKNDKVVGTAQLKLEALENHCEIREIIEVMDGRRATGGKLEVRAKMRKPLSGVDLQPVTEKWVVLEPAPSPRSKPRHEAPGRSHGNHSPPRYKLHSFCLLNYDKERLERKLAEYRKSRRDPPSDLIHQHKEVTHRLHWQKAHLERASPSLLTGSSHTHTHTHTQTRSIFKKHFILNNLNEIIIS</sequence>
<dbReference type="CDD" id="cd08690">
    <property type="entry name" value="C2_Freud-1"/>
    <property type="match status" value="1"/>
</dbReference>
<dbReference type="GO" id="GO:0001227">
    <property type="term" value="F:DNA-binding transcription repressor activity, RNA polymerase II-specific"/>
    <property type="evidence" value="ECO:0007669"/>
    <property type="project" value="InterPro"/>
</dbReference>
<keyword evidence="7" id="KW-1185">Reference proteome</keyword>
<gene>
    <name evidence="6" type="primary">cc2d1a</name>
</gene>
<dbReference type="FunFam" id="2.60.40.150:FF:000104">
    <property type="entry name" value="coiled-coil and C2 domain-containing protein 1B"/>
    <property type="match status" value="1"/>
</dbReference>
<evidence type="ECO:0000256" key="3">
    <source>
        <dbReference type="ARBA" id="ARBA00068693"/>
    </source>
</evidence>
<dbReference type="PANTHER" id="PTHR13076:SF8">
    <property type="entry name" value="COILED-COIL AND C2 DOMAIN-CONTAINING PROTEIN 1A"/>
    <property type="match status" value="1"/>
</dbReference>
<evidence type="ECO:0000256" key="2">
    <source>
        <dbReference type="ARBA" id="ARBA00023054"/>
    </source>
</evidence>
<keyword evidence="2" id="KW-0175">Coiled coil</keyword>
<dbReference type="InterPro" id="IPR000008">
    <property type="entry name" value="C2_dom"/>
</dbReference>
<dbReference type="Pfam" id="PF21528">
    <property type="entry name" value="CC2D1A-B_DM14"/>
    <property type="match status" value="1"/>
</dbReference>
<dbReference type="SMART" id="SM00239">
    <property type="entry name" value="C2"/>
    <property type="match status" value="1"/>
</dbReference>
<dbReference type="Pfam" id="PF00168">
    <property type="entry name" value="C2"/>
    <property type="match status" value="1"/>
</dbReference>